<dbReference type="Pfam" id="PF04773">
    <property type="entry name" value="FecR"/>
    <property type="match status" value="1"/>
</dbReference>
<sequence>MTQATTRANLIQEAATWMMRLSDEGATEADWTAWRQWTQQSDEHRKYAHLTESLTAKLQTVPGSVGRAALNAPKAAARRTALKTLAFLLLAAPTGYVVTRLPWQAWNAEYRSSTGEQRLIALPDGGTLTLDTASAANVVYDDQRRSVQVVAGRAYIVTAADSAQPPRPFLVQTRFGQVRALGTRFEVQLGDREEQVAVFEGAVEITPKDSATSAQVLQAGWKTTFTRNQVQPAARSLSQADPLWLQKRIQVDNVPLGQLIEELGRYRPGILRCDPDVAALPVSGTYRLDDTDLALRLLAEALPVRVTRRTAYWVTVGPR</sequence>
<evidence type="ECO:0000259" key="1">
    <source>
        <dbReference type="Pfam" id="PF04773"/>
    </source>
</evidence>
<dbReference type="EMBL" id="CADIJR010000017">
    <property type="protein sequence ID" value="CAB3644380.1"/>
    <property type="molecule type" value="Genomic_DNA"/>
</dbReference>
<feature type="domain" description="FecR protein" evidence="1">
    <location>
        <begin position="109"/>
        <end position="204"/>
    </location>
</feature>
<feature type="domain" description="FecR N-terminal" evidence="2">
    <location>
        <begin position="12"/>
        <end position="46"/>
    </location>
</feature>
<protein>
    <submittedName>
        <fullName evidence="3">Protein FecR</fullName>
    </submittedName>
</protein>
<evidence type="ECO:0000259" key="2">
    <source>
        <dbReference type="Pfam" id="PF16220"/>
    </source>
</evidence>
<proteinExistence type="predicted"/>
<dbReference type="AlphaFoldDB" id="A0A6J4ZW14"/>
<evidence type="ECO:0000313" key="4">
    <source>
        <dbReference type="Proteomes" id="UP000507979"/>
    </source>
</evidence>
<dbReference type="InterPro" id="IPR032623">
    <property type="entry name" value="FecR_N"/>
</dbReference>
<accession>A0A6J4ZW14</accession>
<name>A0A6J4ZW14_9BURK</name>
<gene>
    <name evidence="3" type="primary">fecR_9</name>
    <name evidence="3" type="ORF">LMG26845_02321</name>
</gene>
<dbReference type="Gene3D" id="2.60.120.1440">
    <property type="match status" value="1"/>
</dbReference>
<dbReference type="Pfam" id="PF16220">
    <property type="entry name" value="DUF4880"/>
    <property type="match status" value="1"/>
</dbReference>
<dbReference type="Proteomes" id="UP000507979">
    <property type="component" value="Unassembled WGS sequence"/>
</dbReference>
<dbReference type="RefSeq" id="WP_180180060.1">
    <property type="nucleotide sequence ID" value="NZ_CADIJR010000017.1"/>
</dbReference>
<dbReference type="PIRSF" id="PIRSF018266">
    <property type="entry name" value="FecR"/>
    <property type="match status" value="1"/>
</dbReference>
<reference evidence="3 4" key="1">
    <citation type="submission" date="2020-04" db="EMBL/GenBank/DDBJ databases">
        <authorList>
            <person name="De Canck E."/>
        </authorList>
    </citation>
    <scope>NUCLEOTIDE SEQUENCE [LARGE SCALE GENOMIC DNA]</scope>
    <source>
        <strain evidence="3 4">LMG 26845</strain>
    </source>
</reference>
<dbReference type="InterPro" id="IPR006860">
    <property type="entry name" value="FecR"/>
</dbReference>
<dbReference type="InterPro" id="IPR012373">
    <property type="entry name" value="Ferrdict_sens_TM"/>
</dbReference>
<dbReference type="GeneID" id="92898179"/>
<keyword evidence="4" id="KW-1185">Reference proteome</keyword>
<dbReference type="GO" id="GO:0016989">
    <property type="term" value="F:sigma factor antagonist activity"/>
    <property type="evidence" value="ECO:0007669"/>
    <property type="project" value="TreeGrafter"/>
</dbReference>
<dbReference type="PANTHER" id="PTHR30273">
    <property type="entry name" value="PERIPLASMIC SIGNAL SENSOR AND SIGMA FACTOR ACTIVATOR FECR-RELATED"/>
    <property type="match status" value="1"/>
</dbReference>
<dbReference type="PANTHER" id="PTHR30273:SF2">
    <property type="entry name" value="PROTEIN FECR"/>
    <property type="match status" value="1"/>
</dbReference>
<organism evidence="3 4">
    <name type="scientific">Achromobacter insuavis</name>
    <dbReference type="NCBI Taxonomy" id="1287735"/>
    <lineage>
        <taxon>Bacteria</taxon>
        <taxon>Pseudomonadati</taxon>
        <taxon>Pseudomonadota</taxon>
        <taxon>Betaproteobacteria</taxon>
        <taxon>Burkholderiales</taxon>
        <taxon>Alcaligenaceae</taxon>
        <taxon>Achromobacter</taxon>
    </lineage>
</organism>
<evidence type="ECO:0000313" key="3">
    <source>
        <dbReference type="EMBL" id="CAB3644380.1"/>
    </source>
</evidence>